<dbReference type="GO" id="GO:0004518">
    <property type="term" value="F:nuclease activity"/>
    <property type="evidence" value="ECO:0007669"/>
    <property type="project" value="UniProtKB-KW"/>
</dbReference>
<evidence type="ECO:0000256" key="5">
    <source>
        <dbReference type="HAMAP-Rule" id="MF_00651"/>
    </source>
</evidence>
<comment type="function">
    <text evidence="5">Could be a nuclease involved in processing of the 5'-end of pre-16S rRNA.</text>
</comment>
<dbReference type="PANTHER" id="PTHR33317">
    <property type="entry name" value="POLYNUCLEOTIDYL TRANSFERASE, RIBONUCLEASE H-LIKE SUPERFAMILY PROTEIN"/>
    <property type="match status" value="1"/>
</dbReference>
<name>A0A0B0DDU9_9MICC</name>
<dbReference type="PANTHER" id="PTHR33317:SF4">
    <property type="entry name" value="POLYNUCLEOTIDYL TRANSFERASE, RIBONUCLEASE H-LIKE SUPERFAMILY PROTEIN"/>
    <property type="match status" value="1"/>
</dbReference>
<comment type="similarity">
    <text evidence="5">Belongs to the YqgF HJR family.</text>
</comment>
<dbReference type="GO" id="GO:0016788">
    <property type="term" value="F:hydrolase activity, acting on ester bonds"/>
    <property type="evidence" value="ECO:0007669"/>
    <property type="project" value="UniProtKB-UniRule"/>
</dbReference>
<accession>A0A0B0DDU9</accession>
<dbReference type="InterPro" id="IPR006641">
    <property type="entry name" value="YqgF/RNaseH-like_dom"/>
</dbReference>
<sequence>MPQPFARGVRMGVDVGTVRVGIALTDPDAVLATPHDTLGRDSNPRKAFDVKIITRLCEERDVVTVYVGLPRSLDGGENASTRMARDYAASLVRRLGSRGCTTAVRLVDERLSTVSAHRSLSDSGVSRRHHMDRVDQAAAVTFLQTAVDQGRRTGTEPGEPVPDRAAD</sequence>
<dbReference type="InterPro" id="IPR037027">
    <property type="entry name" value="YqgF/RNaseH-like_dom_sf"/>
</dbReference>
<dbReference type="STRING" id="223184.AS25_03710"/>
<evidence type="ECO:0000256" key="2">
    <source>
        <dbReference type="ARBA" id="ARBA00022517"/>
    </source>
</evidence>
<dbReference type="InterPro" id="IPR005227">
    <property type="entry name" value="YqgF"/>
</dbReference>
<proteinExistence type="inferred from homology"/>
<evidence type="ECO:0000256" key="1">
    <source>
        <dbReference type="ARBA" id="ARBA00022490"/>
    </source>
</evidence>
<evidence type="ECO:0000256" key="6">
    <source>
        <dbReference type="SAM" id="MobiDB-lite"/>
    </source>
</evidence>
<comment type="subcellular location">
    <subcellularLocation>
        <location evidence="5">Cytoplasm</location>
    </subcellularLocation>
</comment>
<feature type="region of interest" description="Disordered" evidence="6">
    <location>
        <begin position="148"/>
        <end position="167"/>
    </location>
</feature>
<dbReference type="EMBL" id="JROM01000016">
    <property type="protein sequence ID" value="KHE74915.1"/>
    <property type="molecule type" value="Genomic_DNA"/>
</dbReference>
<keyword evidence="4 5" id="KW-0378">Hydrolase</keyword>
<reference evidence="8 9" key="1">
    <citation type="submission" date="2014-09" db="EMBL/GenBank/DDBJ databases">
        <title>High-quality draft genome sequence of Kocuria marina SO9-6, an actinobacterium isolated from a copper mine.</title>
        <authorList>
            <person name="Castro D.B."/>
            <person name="Pereira L.B."/>
            <person name="Silva M.V."/>
            <person name="Silva B.P."/>
            <person name="Zanardi B.R."/>
            <person name="Carlos C."/>
            <person name="Belgini D.R."/>
            <person name="Limache E.G."/>
            <person name="Lacerda G.V."/>
            <person name="Nery M.B."/>
            <person name="Gomes M.B."/>
            <person name="Souza S."/>
            <person name="Silva T.M."/>
            <person name="Rodrigues V.D."/>
            <person name="Paulino L.C."/>
            <person name="Vicentini R."/>
            <person name="Ferraz L.F."/>
            <person name="Ottoboni L.M."/>
        </authorList>
    </citation>
    <scope>NUCLEOTIDE SEQUENCE [LARGE SCALE GENOMIC DNA]</scope>
    <source>
        <strain evidence="8 9">SO9-6</strain>
    </source>
</reference>
<keyword evidence="2 5" id="KW-0690">Ribosome biogenesis</keyword>
<evidence type="ECO:0000259" key="7">
    <source>
        <dbReference type="SMART" id="SM00732"/>
    </source>
</evidence>
<dbReference type="eggNOG" id="COG0816">
    <property type="taxonomic scope" value="Bacteria"/>
</dbReference>
<keyword evidence="3 5" id="KW-0540">Nuclease</keyword>
<dbReference type="GO" id="GO:0000967">
    <property type="term" value="P:rRNA 5'-end processing"/>
    <property type="evidence" value="ECO:0007669"/>
    <property type="project" value="UniProtKB-UniRule"/>
</dbReference>
<feature type="domain" description="YqgF/RNase H-like" evidence="7">
    <location>
        <begin position="8"/>
        <end position="116"/>
    </location>
</feature>
<dbReference type="Gene3D" id="3.30.420.140">
    <property type="entry name" value="YqgF/RNase H-like domain"/>
    <property type="match status" value="1"/>
</dbReference>
<dbReference type="EC" id="3.1.-.-" evidence="5"/>
<dbReference type="AlphaFoldDB" id="A0A0B0DDU9"/>
<dbReference type="Pfam" id="PF03652">
    <property type="entry name" value="RuvX"/>
    <property type="match status" value="1"/>
</dbReference>
<dbReference type="NCBIfam" id="TIGR00250">
    <property type="entry name" value="RNAse_H_YqgF"/>
    <property type="match status" value="1"/>
</dbReference>
<dbReference type="RefSeq" id="WP_035961730.1">
    <property type="nucleotide sequence ID" value="NZ_JBIVJS010000001.1"/>
</dbReference>
<keyword evidence="1 5" id="KW-0963">Cytoplasm</keyword>
<dbReference type="CDD" id="cd16964">
    <property type="entry name" value="YqgF"/>
    <property type="match status" value="1"/>
</dbReference>
<dbReference type="GO" id="GO:0005829">
    <property type="term" value="C:cytosol"/>
    <property type="evidence" value="ECO:0007669"/>
    <property type="project" value="TreeGrafter"/>
</dbReference>
<evidence type="ECO:0000256" key="3">
    <source>
        <dbReference type="ARBA" id="ARBA00022722"/>
    </source>
</evidence>
<dbReference type="Proteomes" id="UP000030664">
    <property type="component" value="Unassembled WGS sequence"/>
</dbReference>
<dbReference type="SUPFAM" id="SSF53098">
    <property type="entry name" value="Ribonuclease H-like"/>
    <property type="match status" value="1"/>
</dbReference>
<evidence type="ECO:0000313" key="9">
    <source>
        <dbReference type="Proteomes" id="UP000030664"/>
    </source>
</evidence>
<dbReference type="SMART" id="SM00732">
    <property type="entry name" value="YqgFc"/>
    <property type="match status" value="1"/>
</dbReference>
<gene>
    <name evidence="8" type="ORF">AS25_03710</name>
</gene>
<dbReference type="InterPro" id="IPR012337">
    <property type="entry name" value="RNaseH-like_sf"/>
</dbReference>
<dbReference type="HAMAP" id="MF_00651">
    <property type="entry name" value="Nuclease_YqgF"/>
    <property type="match status" value="1"/>
</dbReference>
<organism evidence="8 9">
    <name type="scientific">Kocuria marina</name>
    <dbReference type="NCBI Taxonomy" id="223184"/>
    <lineage>
        <taxon>Bacteria</taxon>
        <taxon>Bacillati</taxon>
        <taxon>Actinomycetota</taxon>
        <taxon>Actinomycetes</taxon>
        <taxon>Micrococcales</taxon>
        <taxon>Micrococcaceae</taxon>
        <taxon>Kocuria</taxon>
    </lineage>
</organism>
<evidence type="ECO:0000313" key="8">
    <source>
        <dbReference type="EMBL" id="KHE74915.1"/>
    </source>
</evidence>
<protein>
    <recommendedName>
        <fullName evidence="5">Putative pre-16S rRNA nuclease</fullName>
        <ecNumber evidence="5">3.1.-.-</ecNumber>
    </recommendedName>
</protein>
<evidence type="ECO:0000256" key="4">
    <source>
        <dbReference type="ARBA" id="ARBA00022801"/>
    </source>
</evidence>
<comment type="caution">
    <text evidence="8">The sequence shown here is derived from an EMBL/GenBank/DDBJ whole genome shotgun (WGS) entry which is preliminary data.</text>
</comment>